<dbReference type="Proteomes" id="UP000732377">
    <property type="component" value="Unassembled WGS sequence"/>
</dbReference>
<dbReference type="AlphaFoldDB" id="A0A953I4Q3"/>
<sequence length="107" mass="12363">MAFRAFICAPNRSWDPFHVRNEAVGVLLVYDDGNYDCKFKTVEDQGEVLTILDGVNWDNPEVADYIRERMDRPPTCAFWEVEVREGDTVDTIFQRMLDAEKAADEGR</sequence>
<comment type="caution">
    <text evidence="1">The sequence shown here is derived from an EMBL/GenBank/DDBJ whole genome shotgun (WGS) entry which is preliminary data.</text>
</comment>
<accession>A0A953I4Q3</accession>
<reference evidence="1" key="1">
    <citation type="submission" date="2017-11" db="EMBL/GenBank/DDBJ databases">
        <title>Three new genomes from thermophilic consortium.</title>
        <authorList>
            <person name="Quaggio R."/>
            <person name="Amgarten D."/>
            <person name="Setubal J.C."/>
        </authorList>
    </citation>
    <scope>NUCLEOTIDE SEQUENCE</scope>
    <source>
        <strain evidence="1">ZCTH01-B2</strain>
    </source>
</reference>
<dbReference type="EMBL" id="PIUK01000200">
    <property type="protein sequence ID" value="MBY6277575.1"/>
    <property type="molecule type" value="Genomic_DNA"/>
</dbReference>
<protein>
    <submittedName>
        <fullName evidence="1">Uncharacterized protein</fullName>
    </submittedName>
</protein>
<organism evidence="1 2">
    <name type="scientific">Symbiobacterium thermophilum</name>
    <dbReference type="NCBI Taxonomy" id="2734"/>
    <lineage>
        <taxon>Bacteria</taxon>
        <taxon>Bacillati</taxon>
        <taxon>Bacillota</taxon>
        <taxon>Clostridia</taxon>
        <taxon>Eubacteriales</taxon>
        <taxon>Symbiobacteriaceae</taxon>
        <taxon>Symbiobacterium</taxon>
    </lineage>
</organism>
<dbReference type="RefSeq" id="WP_273380841.1">
    <property type="nucleotide sequence ID" value="NZ_PIUK01000200.1"/>
</dbReference>
<proteinExistence type="predicted"/>
<evidence type="ECO:0000313" key="2">
    <source>
        <dbReference type="Proteomes" id="UP000732377"/>
    </source>
</evidence>
<evidence type="ECO:0000313" key="1">
    <source>
        <dbReference type="EMBL" id="MBY6277575.1"/>
    </source>
</evidence>
<gene>
    <name evidence="1" type="ORF">CWE10_15455</name>
</gene>
<name>A0A953I4Q3_SYMTR</name>